<name>A0A847SEC0_9NEIS</name>
<organism evidence="1 2">
    <name type="scientific">Leeia aquatica</name>
    <dbReference type="NCBI Taxonomy" id="2725557"/>
    <lineage>
        <taxon>Bacteria</taxon>
        <taxon>Pseudomonadati</taxon>
        <taxon>Pseudomonadota</taxon>
        <taxon>Betaproteobacteria</taxon>
        <taxon>Neisseriales</taxon>
        <taxon>Leeiaceae</taxon>
        <taxon>Leeia</taxon>
    </lineage>
</organism>
<evidence type="ECO:0000313" key="2">
    <source>
        <dbReference type="Proteomes" id="UP000587991"/>
    </source>
</evidence>
<dbReference type="Proteomes" id="UP000587991">
    <property type="component" value="Unassembled WGS sequence"/>
</dbReference>
<sequence length="331" mass="37166">MKSHVYLLRHRNGLRFKIGKANNIIRRARNFGLQDIDWDSSIGLEVSDEREAFRLERILLRAFEKCRLTAQEVVDDDGVLDGATEWMDAGSFARVDLFLQQGTDLFPHARITGARLREEVIALTASAIEKIAKRAHRKAEKLARSEALAARKRADDAAADAALTTALRSAKDVLWQELLRHLDAGTIIGMATESNNWYLVLMGQDLGQDERIWRPSLRGTEFNWPRGAGNLVNSFSEYRSADVRVCFVCLSDSFYSGRPSREVVLPALAEPSGLLQSLPLVDLGGLSPTSDMRQCGEPWFVDTRTGLHEFFDTHLPILQSRQAARLSMPLF</sequence>
<dbReference type="RefSeq" id="WP_168875924.1">
    <property type="nucleotide sequence ID" value="NZ_JABAIM010000001.1"/>
</dbReference>
<keyword evidence="2" id="KW-1185">Reference proteome</keyword>
<dbReference type="EMBL" id="JABAIM010000001">
    <property type="protein sequence ID" value="NLR74302.1"/>
    <property type="molecule type" value="Genomic_DNA"/>
</dbReference>
<evidence type="ECO:0000313" key="1">
    <source>
        <dbReference type="EMBL" id="NLR74302.1"/>
    </source>
</evidence>
<accession>A0A847SEC0</accession>
<protein>
    <submittedName>
        <fullName evidence="1">Uncharacterized protein</fullName>
    </submittedName>
</protein>
<comment type="caution">
    <text evidence="1">The sequence shown here is derived from an EMBL/GenBank/DDBJ whole genome shotgun (WGS) entry which is preliminary data.</text>
</comment>
<dbReference type="AlphaFoldDB" id="A0A847SEC0"/>
<gene>
    <name evidence="1" type="ORF">HF682_03930</name>
</gene>
<reference evidence="1 2" key="1">
    <citation type="submission" date="2020-04" db="EMBL/GenBank/DDBJ databases">
        <title>Draft genome of Leeia sp. IMCC25680.</title>
        <authorList>
            <person name="Song J."/>
            <person name="Cho J.-C."/>
        </authorList>
    </citation>
    <scope>NUCLEOTIDE SEQUENCE [LARGE SCALE GENOMIC DNA]</scope>
    <source>
        <strain evidence="1 2">IMCC25680</strain>
    </source>
</reference>
<proteinExistence type="predicted"/>